<dbReference type="Proteomes" id="UP000182089">
    <property type="component" value="Unassembled WGS sequence"/>
</dbReference>
<sequence length="279" mass="31933">MLKKFLFGICFMILTLVSVLVCGDYVKQTNKYRIKHYNSTLSPVILIPGSSASVNRFDRLVKQINQDASPKHSLLKVKVLNSGRIIYQGKILRHDREPFIVIGFENNHDGYQNIKKQAQMVDICLEDLSSRYDFNNCKCFGHSNGGLVWTYFLEHQAQNYDIDFKRLMTVGSPYNFAEKKLQHKTQMLADFIKNKHKLSTTLQVYSILGTQTYTSDGIVPKESVEAGKYIFQKQVKSFTQIEVTGNQAGHSDLPQNKQIIDLIDRYLLDHKNRTASPAS</sequence>
<dbReference type="InterPro" id="IPR010315">
    <property type="entry name" value="DUF915_hydro-like"/>
</dbReference>
<accession>A0ABY1ACW1</accession>
<gene>
    <name evidence="1" type="ORF">SAMN05216431_11121</name>
</gene>
<evidence type="ECO:0000313" key="2">
    <source>
        <dbReference type="Proteomes" id="UP000182089"/>
    </source>
</evidence>
<protein>
    <submittedName>
        <fullName evidence="1">Uncharacterized protein with an alpha/beta hydrolase fold</fullName>
    </submittedName>
</protein>
<dbReference type="Pfam" id="PF06028">
    <property type="entry name" value="DUF915"/>
    <property type="match status" value="1"/>
</dbReference>
<organism evidence="1 2">
    <name type="scientific">Ligilactobacillus ruminis</name>
    <dbReference type="NCBI Taxonomy" id="1623"/>
    <lineage>
        <taxon>Bacteria</taxon>
        <taxon>Bacillati</taxon>
        <taxon>Bacillota</taxon>
        <taxon>Bacilli</taxon>
        <taxon>Lactobacillales</taxon>
        <taxon>Lactobacillaceae</taxon>
        <taxon>Ligilactobacillus</taxon>
    </lineage>
</organism>
<evidence type="ECO:0000313" key="1">
    <source>
        <dbReference type="EMBL" id="SEM86635.1"/>
    </source>
</evidence>
<proteinExistence type="predicted"/>
<reference evidence="1 2" key="1">
    <citation type="submission" date="2016-10" db="EMBL/GenBank/DDBJ databases">
        <authorList>
            <person name="Varghese N."/>
            <person name="Submissions S."/>
        </authorList>
    </citation>
    <scope>NUCLEOTIDE SEQUENCE [LARGE SCALE GENOMIC DNA]</scope>
    <source>
        <strain evidence="1 2">WC1T17</strain>
    </source>
</reference>
<comment type="caution">
    <text evidence="1">The sequence shown here is derived from an EMBL/GenBank/DDBJ whole genome shotgun (WGS) entry which is preliminary data.</text>
</comment>
<keyword evidence="1" id="KW-0378">Hydrolase</keyword>
<name>A0ABY1ACW1_9LACO</name>
<dbReference type="EMBL" id="FOCC01000011">
    <property type="protein sequence ID" value="SEM86635.1"/>
    <property type="molecule type" value="Genomic_DNA"/>
</dbReference>
<dbReference type="InterPro" id="IPR029058">
    <property type="entry name" value="AB_hydrolase_fold"/>
</dbReference>
<dbReference type="SUPFAM" id="SSF53474">
    <property type="entry name" value="alpha/beta-Hydrolases"/>
    <property type="match status" value="1"/>
</dbReference>
<dbReference type="Gene3D" id="3.40.50.1820">
    <property type="entry name" value="alpha/beta hydrolase"/>
    <property type="match status" value="1"/>
</dbReference>
<dbReference type="GO" id="GO:0016787">
    <property type="term" value="F:hydrolase activity"/>
    <property type="evidence" value="ECO:0007669"/>
    <property type="project" value="UniProtKB-KW"/>
</dbReference>